<name>A0ABT0XYR8_9ACTN</name>
<keyword evidence="3" id="KW-1185">Reference proteome</keyword>
<comment type="caution">
    <text evidence="2">The sequence shown here is derived from an EMBL/GenBank/DDBJ whole genome shotgun (WGS) entry which is preliminary data.</text>
</comment>
<sequence>MLDGLDAIDMIVRDDFHERRGSGLGGARTDEEIANHVWGPFRFRPGIDGASSNGRSVATFALPLGEGMKFAMDPQDPPHWSTHATTDSWAKEYEGQPIRLLLRCRKAGFEPWTVPVEVFPEAAPKEILPRQLPAPQLEADAGGGASEG</sequence>
<accession>A0ABT0XYR8</accession>
<organism evidence="2 3">
    <name type="scientific">Paractinoplanes hotanensis</name>
    <dbReference type="NCBI Taxonomy" id="2906497"/>
    <lineage>
        <taxon>Bacteria</taxon>
        <taxon>Bacillati</taxon>
        <taxon>Actinomycetota</taxon>
        <taxon>Actinomycetes</taxon>
        <taxon>Micromonosporales</taxon>
        <taxon>Micromonosporaceae</taxon>
        <taxon>Paractinoplanes</taxon>
    </lineage>
</organism>
<dbReference type="Proteomes" id="UP001523216">
    <property type="component" value="Unassembled WGS sequence"/>
</dbReference>
<reference evidence="2 3" key="1">
    <citation type="submission" date="2022-06" db="EMBL/GenBank/DDBJ databases">
        <title>Actinoplanes abujensis sp. nov., isolated from Nigerian arid soil.</title>
        <authorList>
            <person name="Ding P."/>
        </authorList>
    </citation>
    <scope>NUCLEOTIDE SEQUENCE [LARGE SCALE GENOMIC DNA]</scope>
    <source>
        <strain evidence="3">TRM88002</strain>
    </source>
</reference>
<feature type="region of interest" description="Disordered" evidence="1">
    <location>
        <begin position="126"/>
        <end position="148"/>
    </location>
</feature>
<dbReference type="EMBL" id="JAMQOL010000015">
    <property type="protein sequence ID" value="MCM4078244.1"/>
    <property type="molecule type" value="Genomic_DNA"/>
</dbReference>
<protein>
    <submittedName>
        <fullName evidence="2">Uncharacterized protein</fullName>
    </submittedName>
</protein>
<evidence type="ECO:0000313" key="3">
    <source>
        <dbReference type="Proteomes" id="UP001523216"/>
    </source>
</evidence>
<gene>
    <name evidence="2" type="ORF">LXN57_11780</name>
</gene>
<evidence type="ECO:0000256" key="1">
    <source>
        <dbReference type="SAM" id="MobiDB-lite"/>
    </source>
</evidence>
<dbReference type="RefSeq" id="WP_251798086.1">
    <property type="nucleotide sequence ID" value="NZ_JAMQOL010000015.1"/>
</dbReference>
<proteinExistence type="predicted"/>
<evidence type="ECO:0000313" key="2">
    <source>
        <dbReference type="EMBL" id="MCM4078244.1"/>
    </source>
</evidence>